<dbReference type="AlphaFoldDB" id="A0A6F9DJ94"/>
<keyword evidence="1" id="KW-0472">Membrane</keyword>
<feature type="transmembrane region" description="Helical" evidence="1">
    <location>
        <begin position="243"/>
        <end position="262"/>
    </location>
</feature>
<dbReference type="PANTHER" id="PTHR36978:SF4">
    <property type="entry name" value="P-LOOP CONTAINING NUCLEOSIDE TRIPHOSPHATE HYDROLASE PROTEIN"/>
    <property type="match status" value="1"/>
</dbReference>
<dbReference type="Pfam" id="PF17784">
    <property type="entry name" value="Sulfotransfer_4"/>
    <property type="match status" value="1"/>
</dbReference>
<proteinExistence type="evidence at transcript level"/>
<gene>
    <name evidence="2" type="primary">LOC100187240-001</name>
</gene>
<keyword evidence="1" id="KW-0812">Transmembrane</keyword>
<dbReference type="SUPFAM" id="SSF52540">
    <property type="entry name" value="P-loop containing nucleoside triphosphate hydrolases"/>
    <property type="match status" value="1"/>
</dbReference>
<keyword evidence="1" id="KW-1133">Transmembrane helix</keyword>
<name>A0A6F9DJ94_9ASCI</name>
<dbReference type="PANTHER" id="PTHR36978">
    <property type="entry name" value="P-LOOP CONTAINING NUCLEOTIDE TRIPHOSPHATE HYDROLASE"/>
    <property type="match status" value="1"/>
</dbReference>
<evidence type="ECO:0000256" key="1">
    <source>
        <dbReference type="SAM" id="Phobius"/>
    </source>
</evidence>
<protein>
    <submittedName>
        <fullName evidence="2">Uncharacterized protein LOC100187240</fullName>
    </submittedName>
</protein>
<sequence length="268" mass="30343">MCIPQNYGCTVFQIGHTKMKVIVASHQKTGTKTLHQALEILGYSVYDFLENFCLLGNEWEKILHGNATTADFQQMYKNVDAVCDQPCLVYWEEIHKAFPDAKIILSVRDEEAWFKSLVGQVEANDSNYLLWAIFLLAPSAWKMMRLGTTVARLSLGLQGSMFKPHVNEMYAKLSYRRHNAHVIQNAPKDKLLVYNIKDGWEPLCNFLDKEIPPVSFPHKNKGGNIFDELIASHGIFQKLKQEAIYVTSIIGVVSAIAVGGILKWRGIL</sequence>
<evidence type="ECO:0000313" key="2">
    <source>
        <dbReference type="EMBL" id="CAB3263058.1"/>
    </source>
</evidence>
<accession>A0A6F9DJ94</accession>
<dbReference type="EMBL" id="LR787196">
    <property type="protein sequence ID" value="CAB3263058.1"/>
    <property type="molecule type" value="mRNA"/>
</dbReference>
<dbReference type="Gene3D" id="3.40.50.300">
    <property type="entry name" value="P-loop containing nucleotide triphosphate hydrolases"/>
    <property type="match status" value="1"/>
</dbReference>
<dbReference type="InterPro" id="IPR027417">
    <property type="entry name" value="P-loop_NTPase"/>
</dbReference>
<dbReference type="InterPro" id="IPR040632">
    <property type="entry name" value="Sulfotransfer_4"/>
</dbReference>
<organism evidence="2">
    <name type="scientific">Phallusia mammillata</name>
    <dbReference type="NCBI Taxonomy" id="59560"/>
    <lineage>
        <taxon>Eukaryota</taxon>
        <taxon>Metazoa</taxon>
        <taxon>Chordata</taxon>
        <taxon>Tunicata</taxon>
        <taxon>Ascidiacea</taxon>
        <taxon>Phlebobranchia</taxon>
        <taxon>Ascidiidae</taxon>
        <taxon>Phallusia</taxon>
    </lineage>
</organism>
<reference evidence="2" key="1">
    <citation type="submission" date="2020-04" db="EMBL/GenBank/DDBJ databases">
        <authorList>
            <person name="Neveu A P."/>
        </authorList>
    </citation>
    <scope>NUCLEOTIDE SEQUENCE</scope>
    <source>
        <tissue evidence="2">Whole embryo</tissue>
    </source>
</reference>